<dbReference type="InterPro" id="IPR029063">
    <property type="entry name" value="SAM-dependent_MTases_sf"/>
</dbReference>
<organism evidence="1 2">
    <name type="scientific">Flexivirga endophytica</name>
    <dbReference type="NCBI Taxonomy" id="1849103"/>
    <lineage>
        <taxon>Bacteria</taxon>
        <taxon>Bacillati</taxon>
        <taxon>Actinomycetota</taxon>
        <taxon>Actinomycetes</taxon>
        <taxon>Micrococcales</taxon>
        <taxon>Dermacoccaceae</taxon>
        <taxon>Flexivirga</taxon>
    </lineage>
</organism>
<dbReference type="CDD" id="cd02440">
    <property type="entry name" value="AdoMet_MTases"/>
    <property type="match status" value="1"/>
</dbReference>
<dbReference type="Proteomes" id="UP000636793">
    <property type="component" value="Unassembled WGS sequence"/>
</dbReference>
<gene>
    <name evidence="1" type="ORF">GCM10011492_30140</name>
</gene>
<keyword evidence="2" id="KW-1185">Reference proteome</keyword>
<dbReference type="Gene3D" id="3.40.50.150">
    <property type="entry name" value="Vaccinia Virus protein VP39"/>
    <property type="match status" value="1"/>
</dbReference>
<reference evidence="1" key="1">
    <citation type="journal article" date="2014" name="Int. J. Syst. Evol. Microbiol.">
        <title>Complete genome sequence of Corynebacterium casei LMG S-19264T (=DSM 44701T), isolated from a smear-ripened cheese.</title>
        <authorList>
            <consortium name="US DOE Joint Genome Institute (JGI-PGF)"/>
            <person name="Walter F."/>
            <person name="Albersmeier A."/>
            <person name="Kalinowski J."/>
            <person name="Ruckert C."/>
        </authorList>
    </citation>
    <scope>NUCLEOTIDE SEQUENCE</scope>
    <source>
        <strain evidence="1">CGMCC 1.15085</strain>
    </source>
</reference>
<dbReference type="EMBL" id="BMHI01000004">
    <property type="protein sequence ID" value="GGB37346.1"/>
    <property type="molecule type" value="Genomic_DNA"/>
</dbReference>
<accession>A0A916WXD3</accession>
<sequence>MTGSGEVEATIAAYENGAQQYRDATASMPPTIAAAIERYSDSLSHDAEVLEIGSGPGRDATALEAQGLRVRRTDITSAFVEMLRADGHRATQMDPLADDLGGPCDGVWCSAVVVHLDRADAARLAQRLYDVTRPGGQLFLSAKEGDGGAWSETGNLNAPRHFTYWGSDAFGNLLSSVGWTVDELRVEPGPGGGSWLHAYATRPVEVG</sequence>
<protein>
    <submittedName>
        <fullName evidence="1">Methyltransferase type 12</fullName>
    </submittedName>
</protein>
<dbReference type="GO" id="GO:0008168">
    <property type="term" value="F:methyltransferase activity"/>
    <property type="evidence" value="ECO:0007669"/>
    <property type="project" value="UniProtKB-KW"/>
</dbReference>
<dbReference type="GO" id="GO:0032259">
    <property type="term" value="P:methylation"/>
    <property type="evidence" value="ECO:0007669"/>
    <property type="project" value="UniProtKB-KW"/>
</dbReference>
<dbReference type="SUPFAM" id="SSF53335">
    <property type="entry name" value="S-adenosyl-L-methionine-dependent methyltransferases"/>
    <property type="match status" value="1"/>
</dbReference>
<proteinExistence type="predicted"/>
<dbReference type="PANTHER" id="PTHR43861">
    <property type="entry name" value="TRANS-ACONITATE 2-METHYLTRANSFERASE-RELATED"/>
    <property type="match status" value="1"/>
</dbReference>
<dbReference type="AlphaFoldDB" id="A0A916WXD3"/>
<dbReference type="PANTHER" id="PTHR43861:SF1">
    <property type="entry name" value="TRANS-ACONITATE 2-METHYLTRANSFERASE"/>
    <property type="match status" value="1"/>
</dbReference>
<keyword evidence="1" id="KW-0489">Methyltransferase</keyword>
<reference evidence="1" key="2">
    <citation type="submission" date="2020-09" db="EMBL/GenBank/DDBJ databases">
        <authorList>
            <person name="Sun Q."/>
            <person name="Zhou Y."/>
        </authorList>
    </citation>
    <scope>NUCLEOTIDE SEQUENCE</scope>
    <source>
        <strain evidence="1">CGMCC 1.15085</strain>
    </source>
</reference>
<evidence type="ECO:0000313" key="2">
    <source>
        <dbReference type="Proteomes" id="UP000636793"/>
    </source>
</evidence>
<evidence type="ECO:0000313" key="1">
    <source>
        <dbReference type="EMBL" id="GGB37346.1"/>
    </source>
</evidence>
<dbReference type="Pfam" id="PF13489">
    <property type="entry name" value="Methyltransf_23"/>
    <property type="match status" value="1"/>
</dbReference>
<dbReference type="RefSeq" id="WP_188837828.1">
    <property type="nucleotide sequence ID" value="NZ_BMHI01000004.1"/>
</dbReference>
<name>A0A916WXD3_9MICO</name>
<keyword evidence="1" id="KW-0808">Transferase</keyword>
<comment type="caution">
    <text evidence="1">The sequence shown here is derived from an EMBL/GenBank/DDBJ whole genome shotgun (WGS) entry which is preliminary data.</text>
</comment>